<evidence type="ECO:0000256" key="6">
    <source>
        <dbReference type="ARBA" id="ARBA00023288"/>
    </source>
</evidence>
<dbReference type="GO" id="GO:0005886">
    <property type="term" value="C:plasma membrane"/>
    <property type="evidence" value="ECO:0007669"/>
    <property type="project" value="UniProtKB-SubCell"/>
</dbReference>
<keyword evidence="4 7" id="KW-0732">Signal</keyword>
<protein>
    <submittedName>
        <fullName evidence="9">BMP family ABC transporter substrate-binding protein</fullName>
    </submittedName>
</protein>
<evidence type="ECO:0000256" key="7">
    <source>
        <dbReference type="SAM" id="SignalP"/>
    </source>
</evidence>
<keyword evidence="6" id="KW-0449">Lipoprotein</keyword>
<accession>A0A2M8PFN2</accession>
<evidence type="ECO:0000256" key="3">
    <source>
        <dbReference type="ARBA" id="ARBA00022475"/>
    </source>
</evidence>
<evidence type="ECO:0000313" key="10">
    <source>
        <dbReference type="Proteomes" id="UP000229681"/>
    </source>
</evidence>
<feature type="domain" description="ABC transporter substrate-binding protein PnrA-like" evidence="8">
    <location>
        <begin position="31"/>
        <end position="329"/>
    </location>
</feature>
<dbReference type="InterPro" id="IPR003760">
    <property type="entry name" value="PnrA-like"/>
</dbReference>
<dbReference type="AlphaFoldDB" id="A0A2M8PFN2"/>
<gene>
    <name evidence="9" type="ORF">CUN49_05845</name>
</gene>
<sequence>MHRFVRIFLLIALASAILAMHQPTYAQPTLRVTHVVNGTLGDRSFFDSAQEGLERAAKDFGISLKVIELGEDQARWEPGIDDAMADTDSYDILVLGGSLVADYLMARADLYPEKKFIFHDEPIDFTKCKCANVYNVIYAQNEGAYLAGVYAAAMMKEKALPNLSGKQTIGVVGGLDIPVINDFIVGYAQGARSVIPEMTVLTQYIGGERPFFDVAKGLEIALAMYDQGADFTFSVAGGSGLGMIQAAQQRNKYFIGVDSDQWLLLKESDPAAAQVILTSMIKNVGGALYRAISLALEDKLPFGETEIVGIAEGAVGLAKNEYYERITPDSVKAIIAQAEEDVMQCRVIVETTLAPRPCRPGE</sequence>
<keyword evidence="5" id="KW-0472">Membrane</keyword>
<dbReference type="Proteomes" id="UP000229681">
    <property type="component" value="Unassembled WGS sequence"/>
</dbReference>
<reference evidence="9 10" key="1">
    <citation type="submission" date="2017-11" db="EMBL/GenBank/DDBJ databases">
        <title>Evolution of Phototrophy in the Chloroflexi Phylum Driven by Horizontal Gene Transfer.</title>
        <authorList>
            <person name="Ward L.M."/>
            <person name="Hemp J."/>
            <person name="Shih P.M."/>
            <person name="Mcglynn S.E."/>
            <person name="Fischer W."/>
        </authorList>
    </citation>
    <scope>NUCLEOTIDE SEQUENCE [LARGE SCALE GENOMIC DNA]</scope>
    <source>
        <strain evidence="9">JP3_13</strain>
    </source>
</reference>
<dbReference type="Pfam" id="PF02608">
    <property type="entry name" value="Bmp"/>
    <property type="match status" value="1"/>
</dbReference>
<evidence type="ECO:0000256" key="2">
    <source>
        <dbReference type="ARBA" id="ARBA00008610"/>
    </source>
</evidence>
<feature type="chain" id="PRO_5030053717" evidence="7">
    <location>
        <begin position="27"/>
        <end position="362"/>
    </location>
</feature>
<proteinExistence type="inferred from homology"/>
<comment type="caution">
    <text evidence="9">The sequence shown here is derived from an EMBL/GenBank/DDBJ whole genome shotgun (WGS) entry which is preliminary data.</text>
</comment>
<dbReference type="PANTHER" id="PTHR34296:SF2">
    <property type="entry name" value="ABC TRANSPORTER GUANOSINE-BINDING PROTEIN NUPN"/>
    <property type="match status" value="1"/>
</dbReference>
<comment type="subcellular location">
    <subcellularLocation>
        <location evidence="1">Cell membrane</location>
        <topology evidence="1">Lipid-anchor</topology>
    </subcellularLocation>
</comment>
<dbReference type="Gene3D" id="3.40.50.2300">
    <property type="match status" value="2"/>
</dbReference>
<name>A0A2M8PFN2_9CHLR</name>
<dbReference type="SUPFAM" id="SSF53822">
    <property type="entry name" value="Periplasmic binding protein-like I"/>
    <property type="match status" value="1"/>
</dbReference>
<comment type="similarity">
    <text evidence="2">Belongs to the BMP lipoprotein family.</text>
</comment>
<dbReference type="EMBL" id="PGTM01000060">
    <property type="protein sequence ID" value="PJF36355.1"/>
    <property type="molecule type" value="Genomic_DNA"/>
</dbReference>
<dbReference type="InterPro" id="IPR050957">
    <property type="entry name" value="BMP_lipoprotein"/>
</dbReference>
<evidence type="ECO:0000256" key="5">
    <source>
        <dbReference type="ARBA" id="ARBA00023136"/>
    </source>
</evidence>
<keyword evidence="3" id="KW-1003">Cell membrane</keyword>
<organism evidence="9 10">
    <name type="scientific">Candidatus Thermofonsia Clade 1 bacterium</name>
    <dbReference type="NCBI Taxonomy" id="2364210"/>
    <lineage>
        <taxon>Bacteria</taxon>
        <taxon>Bacillati</taxon>
        <taxon>Chloroflexota</taxon>
        <taxon>Candidatus Thermofontia</taxon>
        <taxon>Candidatus Thermofonsia Clade 1</taxon>
    </lineage>
</organism>
<feature type="signal peptide" evidence="7">
    <location>
        <begin position="1"/>
        <end position="26"/>
    </location>
</feature>
<dbReference type="CDD" id="cd19964">
    <property type="entry name" value="PBP1_BMP-like"/>
    <property type="match status" value="1"/>
</dbReference>
<evidence type="ECO:0000259" key="8">
    <source>
        <dbReference type="Pfam" id="PF02608"/>
    </source>
</evidence>
<dbReference type="PANTHER" id="PTHR34296">
    <property type="entry name" value="TRANSCRIPTIONAL ACTIVATOR PROTEIN MED"/>
    <property type="match status" value="1"/>
</dbReference>
<evidence type="ECO:0000256" key="4">
    <source>
        <dbReference type="ARBA" id="ARBA00022729"/>
    </source>
</evidence>
<dbReference type="InterPro" id="IPR028082">
    <property type="entry name" value="Peripla_BP_I"/>
</dbReference>
<evidence type="ECO:0000256" key="1">
    <source>
        <dbReference type="ARBA" id="ARBA00004193"/>
    </source>
</evidence>
<evidence type="ECO:0000313" key="9">
    <source>
        <dbReference type="EMBL" id="PJF36355.1"/>
    </source>
</evidence>